<dbReference type="AlphaFoldDB" id="A0A0B2VUV2"/>
<evidence type="ECO:0000313" key="2">
    <source>
        <dbReference type="EMBL" id="KHN85132.1"/>
    </source>
</evidence>
<dbReference type="EMBL" id="JPKZ01000855">
    <property type="protein sequence ID" value="KHN85132.1"/>
    <property type="molecule type" value="Genomic_DNA"/>
</dbReference>
<dbReference type="Proteomes" id="UP000031036">
    <property type="component" value="Unassembled WGS sequence"/>
</dbReference>
<name>A0A0B2VUV2_TOXCA</name>
<feature type="compositionally biased region" description="Polar residues" evidence="1">
    <location>
        <begin position="164"/>
        <end position="180"/>
    </location>
</feature>
<feature type="compositionally biased region" description="Low complexity" evidence="1">
    <location>
        <begin position="181"/>
        <end position="193"/>
    </location>
</feature>
<feature type="compositionally biased region" description="Low complexity" evidence="1">
    <location>
        <begin position="133"/>
        <end position="145"/>
    </location>
</feature>
<feature type="region of interest" description="Disordered" evidence="1">
    <location>
        <begin position="109"/>
        <end position="238"/>
    </location>
</feature>
<evidence type="ECO:0000256" key="1">
    <source>
        <dbReference type="SAM" id="MobiDB-lite"/>
    </source>
</evidence>
<sequence>MASALCGLWFGCLGDVPYDDEAASSLQFGCSHVEVMVSQLPSQASAAVVVSSQHLNRHDQSRLSINEKRIRNRSLCSLLCTPPPYPGYAAVMTTIKSSGALESSIHSTWRNNRPTRQMTTPPSAPVLYSNTVTTTPSPRTSSRPTFCLTPDCEQPSPIDEYKNSDSSQNSWDSARKITTTSKESSGYGSASSESDPENDQCLRTVEEGISSDLRRASRATNAAQSRIRSRKLGLENSRRRSVPAYLREAFSGKLDTGVSTPTVTGHSVNRPESVLQLARKFAEASAAQPPVCCLLAHHRGNLLPRFATDGSKAANTADGSGEQKRAYHAAKLL</sequence>
<feature type="compositionally biased region" description="Polar residues" evidence="1">
    <location>
        <begin position="109"/>
        <end position="121"/>
    </location>
</feature>
<comment type="caution">
    <text evidence="2">The sequence shown here is derived from an EMBL/GenBank/DDBJ whole genome shotgun (WGS) entry which is preliminary data.</text>
</comment>
<organism evidence="2 3">
    <name type="scientific">Toxocara canis</name>
    <name type="common">Canine roundworm</name>
    <dbReference type="NCBI Taxonomy" id="6265"/>
    <lineage>
        <taxon>Eukaryota</taxon>
        <taxon>Metazoa</taxon>
        <taxon>Ecdysozoa</taxon>
        <taxon>Nematoda</taxon>
        <taxon>Chromadorea</taxon>
        <taxon>Rhabditida</taxon>
        <taxon>Spirurina</taxon>
        <taxon>Ascaridomorpha</taxon>
        <taxon>Ascaridoidea</taxon>
        <taxon>Toxocaridae</taxon>
        <taxon>Toxocara</taxon>
    </lineage>
</organism>
<keyword evidence="3" id="KW-1185">Reference proteome</keyword>
<proteinExistence type="predicted"/>
<reference evidence="2 3" key="1">
    <citation type="submission" date="2014-11" db="EMBL/GenBank/DDBJ databases">
        <title>Genetic blueprint of the zoonotic pathogen Toxocara canis.</title>
        <authorList>
            <person name="Zhu X.-Q."/>
            <person name="Korhonen P.K."/>
            <person name="Cai H."/>
            <person name="Young N.D."/>
            <person name="Nejsum P."/>
            <person name="von Samson-Himmelstjerna G."/>
            <person name="Boag P.R."/>
            <person name="Tan P."/>
            <person name="Li Q."/>
            <person name="Min J."/>
            <person name="Yang Y."/>
            <person name="Wang X."/>
            <person name="Fang X."/>
            <person name="Hall R.S."/>
            <person name="Hofmann A."/>
            <person name="Sternberg P.W."/>
            <person name="Jex A.R."/>
            <person name="Gasser R.B."/>
        </authorList>
    </citation>
    <scope>NUCLEOTIDE SEQUENCE [LARGE SCALE GENOMIC DNA]</scope>
    <source>
        <strain evidence="2">PN_DK_2014</strain>
    </source>
</reference>
<accession>A0A0B2VUV2</accession>
<protein>
    <submittedName>
        <fullName evidence="2">Uncharacterized protein</fullName>
    </submittedName>
</protein>
<dbReference type="OrthoDB" id="5877512at2759"/>
<gene>
    <name evidence="2" type="ORF">Tcan_12929</name>
</gene>
<evidence type="ECO:0000313" key="3">
    <source>
        <dbReference type="Proteomes" id="UP000031036"/>
    </source>
</evidence>